<dbReference type="EMBL" id="BAABHK010000008">
    <property type="protein sequence ID" value="GAA4630081.1"/>
    <property type="molecule type" value="Genomic_DNA"/>
</dbReference>
<feature type="transmembrane region" description="Helical" evidence="2">
    <location>
        <begin position="104"/>
        <end position="125"/>
    </location>
</feature>
<dbReference type="Gene3D" id="1.10.10.10">
    <property type="entry name" value="Winged helix-like DNA-binding domain superfamily/Winged helix DNA-binding domain"/>
    <property type="match status" value="1"/>
</dbReference>
<keyword evidence="2" id="KW-1133">Transmembrane helix</keyword>
<dbReference type="InterPro" id="IPR021235">
    <property type="entry name" value="DUF2637"/>
</dbReference>
<keyword evidence="2" id="KW-0472">Membrane</keyword>
<feature type="compositionally biased region" description="Basic and acidic residues" evidence="1">
    <location>
        <begin position="347"/>
        <end position="367"/>
    </location>
</feature>
<accession>A0ABP8UEA5</accession>
<evidence type="ECO:0000256" key="2">
    <source>
        <dbReference type="SAM" id="Phobius"/>
    </source>
</evidence>
<feature type="transmembrane region" description="Helical" evidence="2">
    <location>
        <begin position="166"/>
        <end position="184"/>
    </location>
</feature>
<dbReference type="Proteomes" id="UP001501442">
    <property type="component" value="Unassembled WGS sequence"/>
</dbReference>
<keyword evidence="2" id="KW-0812">Transmembrane</keyword>
<proteinExistence type="predicted"/>
<evidence type="ECO:0000313" key="4">
    <source>
        <dbReference type="Proteomes" id="UP001501442"/>
    </source>
</evidence>
<evidence type="ECO:0000313" key="3">
    <source>
        <dbReference type="EMBL" id="GAA4630081.1"/>
    </source>
</evidence>
<dbReference type="InterPro" id="IPR036388">
    <property type="entry name" value="WH-like_DNA-bd_sf"/>
</dbReference>
<feature type="region of interest" description="Disordered" evidence="1">
    <location>
        <begin position="312"/>
        <end position="374"/>
    </location>
</feature>
<protein>
    <submittedName>
        <fullName evidence="3">Uncharacterized protein</fullName>
    </submittedName>
</protein>
<dbReference type="Pfam" id="PF10935">
    <property type="entry name" value="DUF2637"/>
    <property type="match status" value="1"/>
</dbReference>
<feature type="transmembrane region" description="Helical" evidence="2">
    <location>
        <begin position="137"/>
        <end position="154"/>
    </location>
</feature>
<sequence>MSWDVRSERITAKAQAAKAQAEAEAIRVQTDAARAQVEDERAARADRRKAERRQERRKRWADQRAAVAGRVRRYAVPVAAIGSPEVIAWAGQYGFGAEKMHLGVLAPLLPVALEGGVLYSATLALEAVDAGKPAGKYRAATWVQAAIAAALNYWHGSKDGADVGVALALTSLLGIVMLELTIALRRHKNSGRSATELRTGLVRRIRYPRLSIAATAIAAARGLDVEAAWRAAWVDRYGIGPDSTRRDRRTARVILARQQRADRKAAKAGHLAIVDGAIVRPAPTEAERQAEAFAVLFGLDLSDEALADWLIDPPDDGVISATDPPDTDGPQGSARAAKRPDQISSDQGEHEQGPADDDRLKAAETRRARGQQTRARIAAYIARRPNATVEQIAKALDMSTATVKRHRRAIQSGE</sequence>
<evidence type="ECO:0000256" key="1">
    <source>
        <dbReference type="SAM" id="MobiDB-lite"/>
    </source>
</evidence>
<feature type="region of interest" description="Disordered" evidence="1">
    <location>
        <begin position="37"/>
        <end position="58"/>
    </location>
</feature>
<name>A0ABP8UEA5_9ACTN</name>
<organism evidence="3 4">
    <name type="scientific">Actinoallomurus vinaceus</name>
    <dbReference type="NCBI Taxonomy" id="1080074"/>
    <lineage>
        <taxon>Bacteria</taxon>
        <taxon>Bacillati</taxon>
        <taxon>Actinomycetota</taxon>
        <taxon>Actinomycetes</taxon>
        <taxon>Streptosporangiales</taxon>
        <taxon>Thermomonosporaceae</taxon>
        <taxon>Actinoallomurus</taxon>
    </lineage>
</organism>
<keyword evidence="4" id="KW-1185">Reference proteome</keyword>
<comment type="caution">
    <text evidence="3">The sequence shown here is derived from an EMBL/GenBank/DDBJ whole genome shotgun (WGS) entry which is preliminary data.</text>
</comment>
<reference evidence="4" key="1">
    <citation type="journal article" date="2019" name="Int. J. Syst. Evol. Microbiol.">
        <title>The Global Catalogue of Microorganisms (GCM) 10K type strain sequencing project: providing services to taxonomists for standard genome sequencing and annotation.</title>
        <authorList>
            <consortium name="The Broad Institute Genomics Platform"/>
            <consortium name="The Broad Institute Genome Sequencing Center for Infectious Disease"/>
            <person name="Wu L."/>
            <person name="Ma J."/>
        </authorList>
    </citation>
    <scope>NUCLEOTIDE SEQUENCE [LARGE SCALE GENOMIC DNA]</scope>
    <source>
        <strain evidence="4">JCM 17939</strain>
    </source>
</reference>
<dbReference type="RefSeq" id="WP_345433813.1">
    <property type="nucleotide sequence ID" value="NZ_BAABHK010000008.1"/>
</dbReference>
<feature type="compositionally biased region" description="Basic and acidic residues" evidence="1">
    <location>
        <begin position="37"/>
        <end position="54"/>
    </location>
</feature>
<gene>
    <name evidence="3" type="ORF">GCM10023196_053970</name>
</gene>